<comment type="subunit">
    <text evidence="4">Part of the Bam complex.</text>
</comment>
<evidence type="ECO:0000256" key="2">
    <source>
        <dbReference type="ARBA" id="ARBA00023136"/>
    </source>
</evidence>
<dbReference type="PANTHER" id="PTHR37482:SF1">
    <property type="entry name" value="OUTER MEMBRANE PROTEIN ASSEMBLY FACTOR BAME"/>
    <property type="match status" value="1"/>
</dbReference>
<evidence type="ECO:0000256" key="3">
    <source>
        <dbReference type="ARBA" id="ARBA00023237"/>
    </source>
</evidence>
<evidence type="ECO:0000313" key="8">
    <source>
        <dbReference type="Proteomes" id="UP000179037"/>
    </source>
</evidence>
<evidence type="ECO:0000256" key="5">
    <source>
        <dbReference type="SAM" id="SignalP"/>
    </source>
</evidence>
<keyword evidence="3 4" id="KW-0998">Cell outer membrane</keyword>
<feature type="domain" description="Outer membrane protein assembly factor BamE" evidence="6">
    <location>
        <begin position="28"/>
        <end position="97"/>
    </location>
</feature>
<dbReference type="PROSITE" id="PS51257">
    <property type="entry name" value="PROKAR_LIPOPROTEIN"/>
    <property type="match status" value="1"/>
</dbReference>
<dbReference type="GO" id="GO:0030674">
    <property type="term" value="F:protein-macromolecule adaptor activity"/>
    <property type="evidence" value="ECO:0007669"/>
    <property type="project" value="TreeGrafter"/>
</dbReference>
<comment type="function">
    <text evidence="4">Part of the outer membrane protein assembly complex, which is involved in assembly and insertion of beta-barrel proteins into the outer membrane.</text>
</comment>
<sequence length="112" mass="12642">MRYLLLPACLALLVSGCLSVYKVEVQQGNVVTQEMIGKLKPGMTRSQVRFVLGTPLVTDAFHPQRWDYYYYLRRSNEDTGETRRLTVIFKNDTLASVQAGKPDKTGNQSPNS</sequence>
<dbReference type="Pfam" id="PF04355">
    <property type="entry name" value="BamE"/>
    <property type="match status" value="1"/>
</dbReference>
<evidence type="ECO:0000256" key="4">
    <source>
        <dbReference type="HAMAP-Rule" id="MF_00925"/>
    </source>
</evidence>
<organism evidence="7 8">
    <name type="scientific">Candidatus Muproteobacteria bacterium RIFCSPLOWO2_01_FULL_60_18</name>
    <dbReference type="NCBI Taxonomy" id="1817768"/>
    <lineage>
        <taxon>Bacteria</taxon>
        <taxon>Pseudomonadati</taxon>
        <taxon>Pseudomonadota</taxon>
        <taxon>Candidatus Muproteobacteria</taxon>
    </lineage>
</organism>
<keyword evidence="2 4" id="KW-0472">Membrane</keyword>
<comment type="similarity">
    <text evidence="4">Belongs to the BamE family.</text>
</comment>
<keyword evidence="1 4" id="KW-0732">Signal</keyword>
<protein>
    <recommendedName>
        <fullName evidence="4">Outer membrane protein assembly factor BamE</fullName>
    </recommendedName>
</protein>
<dbReference type="InterPro" id="IPR026592">
    <property type="entry name" value="BamE"/>
</dbReference>
<feature type="signal peptide" evidence="5">
    <location>
        <begin position="1"/>
        <end position="19"/>
    </location>
</feature>
<dbReference type="STRING" id="1817768.A3A87_08835"/>
<dbReference type="PANTHER" id="PTHR37482">
    <property type="entry name" value="OUTER MEMBRANE PROTEIN ASSEMBLY FACTOR BAME"/>
    <property type="match status" value="1"/>
</dbReference>
<dbReference type="InterPro" id="IPR037873">
    <property type="entry name" value="BamE-like"/>
</dbReference>
<keyword evidence="4" id="KW-0564">Palmitate</keyword>
<evidence type="ECO:0000256" key="1">
    <source>
        <dbReference type="ARBA" id="ARBA00022729"/>
    </source>
</evidence>
<reference evidence="7 8" key="1">
    <citation type="journal article" date="2016" name="Nat. Commun.">
        <title>Thousands of microbial genomes shed light on interconnected biogeochemical processes in an aquifer system.</title>
        <authorList>
            <person name="Anantharaman K."/>
            <person name="Brown C.T."/>
            <person name="Hug L.A."/>
            <person name="Sharon I."/>
            <person name="Castelle C.J."/>
            <person name="Probst A.J."/>
            <person name="Thomas B.C."/>
            <person name="Singh A."/>
            <person name="Wilkins M.J."/>
            <person name="Karaoz U."/>
            <person name="Brodie E.L."/>
            <person name="Williams K.H."/>
            <person name="Hubbard S.S."/>
            <person name="Banfield J.F."/>
        </authorList>
    </citation>
    <scope>NUCLEOTIDE SEQUENCE [LARGE SCALE GENOMIC DNA]</scope>
</reference>
<dbReference type="Proteomes" id="UP000179037">
    <property type="component" value="Unassembled WGS sequence"/>
</dbReference>
<name>A0A1F6U3L5_9PROT</name>
<dbReference type="EMBL" id="MFTC01000029">
    <property type="protein sequence ID" value="OGI51930.1"/>
    <property type="molecule type" value="Genomic_DNA"/>
</dbReference>
<dbReference type="HAMAP" id="MF_00925">
    <property type="entry name" value="OM_assembly_BamE"/>
    <property type="match status" value="1"/>
</dbReference>
<evidence type="ECO:0000259" key="6">
    <source>
        <dbReference type="Pfam" id="PF04355"/>
    </source>
</evidence>
<dbReference type="GO" id="GO:0043165">
    <property type="term" value="P:Gram-negative-bacterium-type cell outer membrane assembly"/>
    <property type="evidence" value="ECO:0007669"/>
    <property type="project" value="UniProtKB-UniRule"/>
</dbReference>
<dbReference type="Gene3D" id="3.30.1450.10">
    <property type="match status" value="1"/>
</dbReference>
<proteinExistence type="inferred from homology"/>
<evidence type="ECO:0000313" key="7">
    <source>
        <dbReference type="EMBL" id="OGI51930.1"/>
    </source>
</evidence>
<dbReference type="InterPro" id="IPR007450">
    <property type="entry name" value="BamE_dom"/>
</dbReference>
<keyword evidence="4" id="KW-0449">Lipoprotein</keyword>
<comment type="subcellular location">
    <subcellularLocation>
        <location evidence="4">Cell outer membrane</location>
        <topology evidence="4">Lipid-anchor</topology>
    </subcellularLocation>
</comment>
<gene>
    <name evidence="4" type="primary">bamE</name>
    <name evidence="7" type="ORF">A3A87_08835</name>
</gene>
<accession>A0A1F6U3L5</accession>
<dbReference type="GO" id="GO:0051205">
    <property type="term" value="P:protein insertion into membrane"/>
    <property type="evidence" value="ECO:0007669"/>
    <property type="project" value="UniProtKB-UniRule"/>
</dbReference>
<dbReference type="GO" id="GO:1990063">
    <property type="term" value="C:Bam protein complex"/>
    <property type="evidence" value="ECO:0007669"/>
    <property type="project" value="TreeGrafter"/>
</dbReference>
<dbReference type="AlphaFoldDB" id="A0A1F6U3L5"/>
<feature type="chain" id="PRO_5009730110" description="Outer membrane protein assembly factor BamE" evidence="5">
    <location>
        <begin position="20"/>
        <end position="112"/>
    </location>
</feature>
<comment type="caution">
    <text evidence="7">The sequence shown here is derived from an EMBL/GenBank/DDBJ whole genome shotgun (WGS) entry which is preliminary data.</text>
</comment>